<keyword evidence="1" id="KW-0934">Plastid</keyword>
<dbReference type="EMBL" id="AY228468">
    <property type="protein sequence ID" value="ABP35389.1"/>
    <property type="molecule type" value="Genomic_DNA"/>
</dbReference>
<accession>A4QM52</accession>
<name>A4QM52_PINKO</name>
<reference evidence="1" key="1">
    <citation type="submission" date="2007-04" db="EMBL/GenBank/DDBJ databases">
        <authorList>
            <person name="Noh E.W."/>
            <person name="Lee J.S."/>
            <person name="Choi Y.I."/>
            <person name="Han M.S."/>
            <person name="Yi Y.S."/>
            <person name="Han S.U."/>
        </authorList>
    </citation>
    <scope>NUCLEOTIDE SEQUENCE</scope>
</reference>
<proteinExistence type="predicted"/>
<protein>
    <submittedName>
        <fullName evidence="1">ORF55b</fullName>
    </submittedName>
</protein>
<geneLocation type="chloroplast" evidence="1"/>
<dbReference type="RefSeq" id="YP_001152142.1">
    <property type="nucleotide sequence ID" value="NC_004677.2"/>
</dbReference>
<dbReference type="GeneID" id="5048538"/>
<dbReference type="AlphaFoldDB" id="A4QM52"/>
<keyword evidence="1" id="KW-0150">Chloroplast</keyword>
<organism evidence="1">
    <name type="scientific">Pinus koraiensis</name>
    <name type="common">Korean pine</name>
    <dbReference type="NCBI Taxonomy" id="88728"/>
    <lineage>
        <taxon>Eukaryota</taxon>
        <taxon>Viridiplantae</taxon>
        <taxon>Streptophyta</taxon>
        <taxon>Embryophyta</taxon>
        <taxon>Tracheophyta</taxon>
        <taxon>Spermatophyta</taxon>
        <taxon>Pinopsida</taxon>
        <taxon>Pinidae</taxon>
        <taxon>Conifers I</taxon>
        <taxon>Pinales</taxon>
        <taxon>Pinaceae</taxon>
        <taxon>Pinus</taxon>
        <taxon>Pinus subgen. Strobus</taxon>
    </lineage>
</organism>
<sequence>MIYYRRYSGQEVMNSYFQSIFPLYKGPEIPCLRIIKKCIGINTAVRRGNMKVCKL</sequence>
<evidence type="ECO:0000313" key="1">
    <source>
        <dbReference type="EMBL" id="ABP35389.1"/>
    </source>
</evidence>